<evidence type="ECO:0000313" key="3">
    <source>
        <dbReference type="Proteomes" id="UP000032668"/>
    </source>
</evidence>
<dbReference type="EMBL" id="BANC01000094">
    <property type="protein sequence ID" value="GAN81454.1"/>
    <property type="molecule type" value="Genomic_DNA"/>
</dbReference>
<reference evidence="2 3" key="1">
    <citation type="submission" date="2012-11" db="EMBL/GenBank/DDBJ databases">
        <title>Whole genome sequence of Acidocella aminolytica 101 = DSM 11237.</title>
        <authorList>
            <person name="Azuma Y."/>
            <person name="Higashiura N."/>
            <person name="Hirakawa H."/>
            <person name="Matsushita K."/>
        </authorList>
    </citation>
    <scope>NUCLEOTIDE SEQUENCE [LARGE SCALE GENOMIC DNA]</scope>
    <source>
        <strain evidence="3">101 / DSM 11237</strain>
    </source>
</reference>
<dbReference type="Proteomes" id="UP000032668">
    <property type="component" value="Unassembled WGS sequence"/>
</dbReference>
<dbReference type="Gene3D" id="3.40.1350.10">
    <property type="match status" value="1"/>
</dbReference>
<dbReference type="Pfam" id="PF11645">
    <property type="entry name" value="PDDEXK_5"/>
    <property type="match status" value="1"/>
</dbReference>
<sequence length="174" mass="19037">MTGQAGVNLVLSCLLGWGVATHPAMEGLPYDLIVDVPDLDLLRIQVKTMSYPRNDLWSFTMKRGFYRSRKGMFAYGKGDFDIAAFVCLSLKKLFFVAAPISRISVPTGAVLHKDSETATFHRAIQTIQKRRLADNLAWLASMTPAPTPPAPAAASIQPVPGRTRLSAQSLLLVH</sequence>
<proteinExistence type="predicted"/>
<dbReference type="RefSeq" id="WP_139284855.1">
    <property type="nucleotide sequence ID" value="NZ_BAPR01000271.1"/>
</dbReference>
<feature type="domain" description="PD(D/E)XK endonuclease" evidence="1">
    <location>
        <begin position="5"/>
        <end position="97"/>
    </location>
</feature>
<name>A0A0D6PL16_9PROT</name>
<evidence type="ECO:0000313" key="2">
    <source>
        <dbReference type="EMBL" id="GAN81454.1"/>
    </source>
</evidence>
<comment type="caution">
    <text evidence="2">The sequence shown here is derived from an EMBL/GenBank/DDBJ whole genome shotgun (WGS) entry which is preliminary data.</text>
</comment>
<keyword evidence="3" id="KW-1185">Reference proteome</keyword>
<dbReference type="AlphaFoldDB" id="A0A0D6PL16"/>
<dbReference type="GO" id="GO:0003676">
    <property type="term" value="F:nucleic acid binding"/>
    <property type="evidence" value="ECO:0007669"/>
    <property type="project" value="InterPro"/>
</dbReference>
<accession>A0A0D6PL16</accession>
<protein>
    <recommendedName>
        <fullName evidence="1">PD(D/E)XK endonuclease domain-containing protein</fullName>
    </recommendedName>
</protein>
<evidence type="ECO:0000259" key="1">
    <source>
        <dbReference type="Pfam" id="PF11645"/>
    </source>
</evidence>
<gene>
    <name evidence="2" type="ORF">Aam_096_013</name>
</gene>
<dbReference type="InterPro" id="IPR011856">
    <property type="entry name" value="tRNA_endonuc-like_dom_sf"/>
</dbReference>
<organism evidence="2 3">
    <name type="scientific">Acidocella aminolytica 101 = DSM 11237</name>
    <dbReference type="NCBI Taxonomy" id="1120923"/>
    <lineage>
        <taxon>Bacteria</taxon>
        <taxon>Pseudomonadati</taxon>
        <taxon>Pseudomonadota</taxon>
        <taxon>Alphaproteobacteria</taxon>
        <taxon>Acetobacterales</taxon>
        <taxon>Acidocellaceae</taxon>
        <taxon>Acidocella</taxon>
    </lineage>
</organism>
<dbReference type="InterPro" id="IPR021671">
    <property type="entry name" value="PD(D/E)XK_Endonuc"/>
</dbReference>